<dbReference type="InterPro" id="IPR021251">
    <property type="entry name" value="DUF2793"/>
</dbReference>
<evidence type="ECO:0000313" key="2">
    <source>
        <dbReference type="Proteomes" id="UP000053791"/>
    </source>
</evidence>
<keyword evidence="2" id="KW-1185">Reference proteome</keyword>
<organism evidence="1 2">
    <name type="scientific">Ruegeria marisrubri</name>
    <dbReference type="NCBI Taxonomy" id="1685379"/>
    <lineage>
        <taxon>Bacteria</taxon>
        <taxon>Pseudomonadati</taxon>
        <taxon>Pseudomonadota</taxon>
        <taxon>Alphaproteobacteria</taxon>
        <taxon>Rhodobacterales</taxon>
        <taxon>Roseobacteraceae</taxon>
        <taxon>Ruegeria</taxon>
    </lineage>
</organism>
<gene>
    <name evidence="1" type="ORF">AVO45_18845</name>
</gene>
<reference evidence="1 2" key="1">
    <citation type="submission" date="2015-12" db="EMBL/GenBank/DDBJ databases">
        <authorList>
            <person name="Shamseldin A."/>
            <person name="Moawad H."/>
            <person name="Abd El-Rahim W.M."/>
            <person name="Sadowsky M.J."/>
        </authorList>
    </citation>
    <scope>NUCLEOTIDE SEQUENCE [LARGE SCALE GENOMIC DNA]</scope>
    <source>
        <strain evidence="1 2">ZGT118</strain>
    </source>
</reference>
<dbReference type="STRING" id="1685379.AVO45_18845"/>
<dbReference type="Pfam" id="PF10983">
    <property type="entry name" value="DUF2793"/>
    <property type="match status" value="1"/>
</dbReference>
<dbReference type="RefSeq" id="WP_068345340.1">
    <property type="nucleotide sequence ID" value="NZ_LQBQ01000009.1"/>
</dbReference>
<sequence>MPDASPLLDLPFLQPSQAQKHVTHNEALRRLDLVVQLRVATTGAETPPSAPSEGEIHALGISPGSAWAGQAGKLAAWLDGAWQFLDPHPGWRAWDLSAGKLLVWDGNAWVEPPFSTQDLAGIGIATSSDATNRLSVRSPASLFSHEGAGHQIKVNKATEADTASLLFQSNWSGHAEMGLNGDNAFSVKVSPDGSTWTEALRFEPSTGAAAGAAVQAHAADTTPGRLMRADFGYGPGNLLGPVTENGGLPTGAVIERGNNANGEYVRFADGTQICSAKLGAVSCTAPQGALFSSDAAVTWDFPLSFATGTTPAVTGSGGNQLRFLGLDEPSHAQLSFRVLSAISDAALHAPTVVAVGRWF</sequence>
<accession>A0A0X3U412</accession>
<dbReference type="Proteomes" id="UP000053791">
    <property type="component" value="Unassembled WGS sequence"/>
</dbReference>
<evidence type="ECO:0000313" key="1">
    <source>
        <dbReference type="EMBL" id="KUJ82707.1"/>
    </source>
</evidence>
<comment type="caution">
    <text evidence="1">The sequence shown here is derived from an EMBL/GenBank/DDBJ whole genome shotgun (WGS) entry which is preliminary data.</text>
</comment>
<name>A0A0X3U412_9RHOB</name>
<dbReference type="EMBL" id="LQBQ01000009">
    <property type="protein sequence ID" value="KUJ82707.1"/>
    <property type="molecule type" value="Genomic_DNA"/>
</dbReference>
<dbReference type="OrthoDB" id="564699at2"/>
<proteinExistence type="predicted"/>
<dbReference type="AlphaFoldDB" id="A0A0X3U412"/>
<protein>
    <submittedName>
        <fullName evidence="1">Uncharacterized protein</fullName>
    </submittedName>
</protein>